<dbReference type="EMBL" id="CAXDID020000190">
    <property type="protein sequence ID" value="CAL6051929.1"/>
    <property type="molecule type" value="Genomic_DNA"/>
</dbReference>
<dbReference type="EMBL" id="CATOUU010000855">
    <property type="protein sequence ID" value="CAI9955055.1"/>
    <property type="molecule type" value="Genomic_DNA"/>
</dbReference>
<dbReference type="Proteomes" id="UP001642409">
    <property type="component" value="Unassembled WGS sequence"/>
</dbReference>
<organism evidence="2">
    <name type="scientific">Hexamita inflata</name>
    <dbReference type="NCBI Taxonomy" id="28002"/>
    <lineage>
        <taxon>Eukaryota</taxon>
        <taxon>Metamonada</taxon>
        <taxon>Diplomonadida</taxon>
        <taxon>Hexamitidae</taxon>
        <taxon>Hexamitinae</taxon>
        <taxon>Hexamita</taxon>
    </lineage>
</organism>
<proteinExistence type="predicted"/>
<sequence length="115" mass="13495">MKVYVTYDKAIQEFEIPAENNFISEVRKAACAKFNVKPEEVVFRSGTRPIREDMPLTENRSIIMAKVKPVKEAPKEEEAYEYEYEYEEVYEEDDDSVYGEGDDEEDDDDDEVDED</sequence>
<comment type="caution">
    <text evidence="2">The sequence shown here is derived from an EMBL/GenBank/DDBJ whole genome shotgun (WGS) entry which is preliminary data.</text>
</comment>
<reference evidence="2" key="1">
    <citation type="submission" date="2023-06" db="EMBL/GenBank/DDBJ databases">
        <authorList>
            <person name="Kurt Z."/>
        </authorList>
    </citation>
    <scope>NUCLEOTIDE SEQUENCE</scope>
</reference>
<keyword evidence="5" id="KW-1185">Reference proteome</keyword>
<feature type="region of interest" description="Disordered" evidence="1">
    <location>
        <begin position="87"/>
        <end position="115"/>
    </location>
</feature>
<name>A0AA86QNK7_9EUKA</name>
<accession>A0AA86QNK7</accession>
<dbReference type="AlphaFoldDB" id="A0AA86QNK7"/>
<evidence type="ECO:0000313" key="4">
    <source>
        <dbReference type="EMBL" id="CAL6082388.1"/>
    </source>
</evidence>
<evidence type="ECO:0000313" key="5">
    <source>
        <dbReference type="Proteomes" id="UP001642409"/>
    </source>
</evidence>
<evidence type="ECO:0000256" key="1">
    <source>
        <dbReference type="SAM" id="MobiDB-lite"/>
    </source>
</evidence>
<dbReference type="EMBL" id="CAXDID020000364">
    <property type="protein sequence ID" value="CAL6082388.1"/>
    <property type="molecule type" value="Genomic_DNA"/>
</dbReference>
<gene>
    <name evidence="2" type="ORF">HINF_LOCUS42700</name>
    <name evidence="3" type="ORF">HINF_LOCUS44604</name>
    <name evidence="4" type="ORF">HINF_LOCUS61180</name>
</gene>
<evidence type="ECO:0000313" key="3">
    <source>
        <dbReference type="EMBL" id="CAL6051929.1"/>
    </source>
</evidence>
<protein>
    <submittedName>
        <fullName evidence="3">Hypothetical_protein</fullName>
    </submittedName>
</protein>
<evidence type="ECO:0000313" key="2">
    <source>
        <dbReference type="EMBL" id="CAI9955055.1"/>
    </source>
</evidence>
<reference evidence="3 5" key="2">
    <citation type="submission" date="2024-07" db="EMBL/GenBank/DDBJ databases">
        <authorList>
            <person name="Akdeniz Z."/>
        </authorList>
    </citation>
    <scope>NUCLEOTIDE SEQUENCE [LARGE SCALE GENOMIC DNA]</scope>
</reference>